<keyword evidence="10" id="KW-1185">Reference proteome</keyword>
<evidence type="ECO:0000313" key="10">
    <source>
        <dbReference type="Proteomes" id="UP001484097"/>
    </source>
</evidence>
<feature type="transmembrane region" description="Helical" evidence="7">
    <location>
        <begin position="255"/>
        <end position="277"/>
    </location>
</feature>
<feature type="domain" description="ABC transmembrane type-1" evidence="8">
    <location>
        <begin position="111"/>
        <end position="320"/>
    </location>
</feature>
<dbReference type="PANTHER" id="PTHR43163:SF6">
    <property type="entry name" value="DIPEPTIDE TRANSPORT SYSTEM PERMEASE PROTEIN DPPB-RELATED"/>
    <property type="match status" value="1"/>
</dbReference>
<evidence type="ECO:0000256" key="6">
    <source>
        <dbReference type="ARBA" id="ARBA00023136"/>
    </source>
</evidence>
<dbReference type="InterPro" id="IPR035906">
    <property type="entry name" value="MetI-like_sf"/>
</dbReference>
<dbReference type="Gene3D" id="1.10.3720.10">
    <property type="entry name" value="MetI-like"/>
    <property type="match status" value="1"/>
</dbReference>
<feature type="transmembrane region" description="Helical" evidence="7">
    <location>
        <begin position="12"/>
        <end position="31"/>
    </location>
</feature>
<feature type="transmembrane region" description="Helical" evidence="7">
    <location>
        <begin position="115"/>
        <end position="138"/>
    </location>
</feature>
<comment type="similarity">
    <text evidence="7">Belongs to the binding-protein-dependent transport system permease family.</text>
</comment>
<feature type="transmembrane region" description="Helical" evidence="7">
    <location>
        <begin position="150"/>
        <end position="172"/>
    </location>
</feature>
<evidence type="ECO:0000256" key="1">
    <source>
        <dbReference type="ARBA" id="ARBA00004651"/>
    </source>
</evidence>
<reference evidence="9 10" key="1">
    <citation type="submission" date="2024-05" db="EMBL/GenBank/DDBJ databases">
        <authorList>
            <person name="Yi C."/>
        </authorList>
    </citation>
    <scope>NUCLEOTIDE SEQUENCE [LARGE SCALE GENOMIC DNA]</scope>
    <source>
        <strain evidence="9 10">XS13</strain>
    </source>
</reference>
<comment type="subcellular location">
    <subcellularLocation>
        <location evidence="1 7">Cell membrane</location>
        <topology evidence="1 7">Multi-pass membrane protein</topology>
    </subcellularLocation>
</comment>
<proteinExistence type="inferred from homology"/>
<gene>
    <name evidence="9" type="ORF">ABDK96_13855</name>
</gene>
<keyword evidence="2 7" id="KW-0813">Transport</keyword>
<evidence type="ECO:0000313" key="9">
    <source>
        <dbReference type="EMBL" id="MEO9248766.1"/>
    </source>
</evidence>
<dbReference type="PROSITE" id="PS50928">
    <property type="entry name" value="ABC_TM1"/>
    <property type="match status" value="1"/>
</dbReference>
<keyword evidence="4 7" id="KW-0812">Transmembrane</keyword>
<evidence type="ECO:0000256" key="4">
    <source>
        <dbReference type="ARBA" id="ARBA00022692"/>
    </source>
</evidence>
<keyword evidence="5 7" id="KW-1133">Transmembrane helix</keyword>
<name>A0ABV0IKR6_9MICC</name>
<dbReference type="SUPFAM" id="SSF161098">
    <property type="entry name" value="MetI-like"/>
    <property type="match status" value="1"/>
</dbReference>
<evidence type="ECO:0000259" key="8">
    <source>
        <dbReference type="PROSITE" id="PS50928"/>
    </source>
</evidence>
<dbReference type="PANTHER" id="PTHR43163">
    <property type="entry name" value="DIPEPTIDE TRANSPORT SYSTEM PERMEASE PROTEIN DPPB-RELATED"/>
    <property type="match status" value="1"/>
</dbReference>
<protein>
    <submittedName>
        <fullName evidence="9">ABC transporter permease</fullName>
    </submittedName>
</protein>
<dbReference type="InterPro" id="IPR045621">
    <property type="entry name" value="BPD_transp_1_N"/>
</dbReference>
<sequence>MKAIIVLRRLGLAVITLFLVTVFTYAIFFWLSPDPAVQICGQTCTPERIETIREQLGVDRPFLEQLWTFITGLFVGRSMESGTSVIECAAPCLGYSFQTGQQVTTMLVDRFPTTLTLAIGACILWLVSGVLLGIVAALRRHTWLDGAIRLGALVGIALPNYFVALLLQYIFVVQLGVLPFPQNVTFGQNPSLWFNSYLLAWIVLAMMYAAMYTRITRANVIETMSENYVRTARAKGLSQRVVIGKHALRPALTPLVTLTGMDFAALLGGALITETVFGLNGIGKMARDAISTNDQPVIMGFTLVAAAFVVIANLVIDLLYSVLDPRVRTGESR</sequence>
<dbReference type="EMBL" id="JBDXMX010000006">
    <property type="protein sequence ID" value="MEO9248766.1"/>
    <property type="molecule type" value="Genomic_DNA"/>
</dbReference>
<accession>A0ABV0IKR6</accession>
<evidence type="ECO:0000256" key="5">
    <source>
        <dbReference type="ARBA" id="ARBA00022989"/>
    </source>
</evidence>
<evidence type="ECO:0000256" key="7">
    <source>
        <dbReference type="RuleBase" id="RU363032"/>
    </source>
</evidence>
<keyword evidence="3" id="KW-1003">Cell membrane</keyword>
<dbReference type="RefSeq" id="WP_347921485.1">
    <property type="nucleotide sequence ID" value="NZ_JBDXMX010000006.1"/>
</dbReference>
<keyword evidence="6 7" id="KW-0472">Membrane</keyword>
<dbReference type="Pfam" id="PF19300">
    <property type="entry name" value="BPD_transp_1_N"/>
    <property type="match status" value="1"/>
</dbReference>
<dbReference type="Pfam" id="PF00528">
    <property type="entry name" value="BPD_transp_1"/>
    <property type="match status" value="1"/>
</dbReference>
<evidence type="ECO:0000256" key="2">
    <source>
        <dbReference type="ARBA" id="ARBA00022448"/>
    </source>
</evidence>
<dbReference type="CDD" id="cd06261">
    <property type="entry name" value="TM_PBP2"/>
    <property type="match status" value="1"/>
</dbReference>
<comment type="caution">
    <text evidence="9">The sequence shown here is derived from an EMBL/GenBank/DDBJ whole genome shotgun (WGS) entry which is preliminary data.</text>
</comment>
<dbReference type="InterPro" id="IPR000515">
    <property type="entry name" value="MetI-like"/>
</dbReference>
<feature type="transmembrane region" description="Helical" evidence="7">
    <location>
        <begin position="192"/>
        <end position="211"/>
    </location>
</feature>
<evidence type="ECO:0000256" key="3">
    <source>
        <dbReference type="ARBA" id="ARBA00022475"/>
    </source>
</evidence>
<organism evidence="9 10">
    <name type="scientific">Citricoccus nitrophenolicus</name>
    <dbReference type="NCBI Taxonomy" id="863575"/>
    <lineage>
        <taxon>Bacteria</taxon>
        <taxon>Bacillati</taxon>
        <taxon>Actinomycetota</taxon>
        <taxon>Actinomycetes</taxon>
        <taxon>Micrococcales</taxon>
        <taxon>Micrococcaceae</taxon>
        <taxon>Citricoccus</taxon>
    </lineage>
</organism>
<feature type="transmembrane region" description="Helical" evidence="7">
    <location>
        <begin position="297"/>
        <end position="323"/>
    </location>
</feature>
<dbReference type="Proteomes" id="UP001484097">
    <property type="component" value="Unassembled WGS sequence"/>
</dbReference>